<evidence type="ECO:0000313" key="3">
    <source>
        <dbReference type="EMBL" id="OQS00408.1"/>
    </source>
</evidence>
<dbReference type="AlphaFoldDB" id="A0A1V9ZQV4"/>
<organism evidence="3 4">
    <name type="scientific">Achlya hypogyna</name>
    <name type="common">Oomycete</name>
    <name type="synonym">Protoachlya hypogyna</name>
    <dbReference type="NCBI Taxonomy" id="1202772"/>
    <lineage>
        <taxon>Eukaryota</taxon>
        <taxon>Sar</taxon>
        <taxon>Stramenopiles</taxon>
        <taxon>Oomycota</taxon>
        <taxon>Saprolegniomycetes</taxon>
        <taxon>Saprolegniales</taxon>
        <taxon>Achlyaceae</taxon>
        <taxon>Achlya</taxon>
    </lineage>
</organism>
<accession>A0A1V9ZQV4</accession>
<keyword evidence="2" id="KW-0732">Signal</keyword>
<dbReference type="OrthoDB" id="63665at2759"/>
<evidence type="ECO:0008006" key="5">
    <source>
        <dbReference type="Google" id="ProtNLM"/>
    </source>
</evidence>
<reference evidence="3 4" key="1">
    <citation type="journal article" date="2014" name="Genome Biol. Evol.">
        <title>The secreted proteins of Achlya hypogyna and Thraustotheca clavata identify the ancestral oomycete secretome and reveal gene acquisitions by horizontal gene transfer.</title>
        <authorList>
            <person name="Misner I."/>
            <person name="Blouin N."/>
            <person name="Leonard G."/>
            <person name="Richards T.A."/>
            <person name="Lane C.E."/>
        </authorList>
    </citation>
    <scope>NUCLEOTIDE SEQUENCE [LARGE SCALE GENOMIC DNA]</scope>
    <source>
        <strain evidence="3 4">ATCC 48635</strain>
    </source>
</reference>
<comment type="caution">
    <text evidence="3">The sequence shown here is derived from an EMBL/GenBank/DDBJ whole genome shotgun (WGS) entry which is preliminary data.</text>
</comment>
<feature type="transmembrane region" description="Helical" evidence="1">
    <location>
        <begin position="236"/>
        <end position="258"/>
    </location>
</feature>
<dbReference type="Proteomes" id="UP000243579">
    <property type="component" value="Unassembled WGS sequence"/>
</dbReference>
<keyword evidence="4" id="KW-1185">Reference proteome</keyword>
<feature type="signal peptide" evidence="2">
    <location>
        <begin position="1"/>
        <end position="23"/>
    </location>
</feature>
<evidence type="ECO:0000313" key="4">
    <source>
        <dbReference type="Proteomes" id="UP000243579"/>
    </source>
</evidence>
<evidence type="ECO:0000256" key="1">
    <source>
        <dbReference type="SAM" id="Phobius"/>
    </source>
</evidence>
<feature type="chain" id="PRO_5012370702" description="Secreted protein" evidence="2">
    <location>
        <begin position="24"/>
        <end position="291"/>
    </location>
</feature>
<gene>
    <name evidence="3" type="ORF">ACHHYP_03622</name>
</gene>
<name>A0A1V9ZQV4_ACHHY</name>
<keyword evidence="1" id="KW-0812">Transmembrane</keyword>
<dbReference type="EMBL" id="JNBR01000032">
    <property type="protein sequence ID" value="OQS00408.1"/>
    <property type="molecule type" value="Genomic_DNA"/>
</dbReference>
<proteinExistence type="predicted"/>
<sequence length="291" mass="32496">MQLLRSLLLLATAVSAAFSPVDPTDPFVVAASAKFMETYDRFLSDVFAIVSSKTILNAQVFKHPVELPDALDIDEPIYMAGATYKLNVLLELQFDTPEFKGDPYVTVANCIFVCTNDTAGSVDCSGRTFEQFRRTEEPIESIKMAPVRSFLNEALGHKYDDALFEMTAYEVQHDSIEGDVVEYYRFKAEGEPVECEFAAYRKASTGARSMLYFDDKCIDAKYKGLSLDQIERDERLHMALLLGTFGLVATIAIGAAIYRRAVATKSRGTYRHVRFQPSETPRASRNSPVLA</sequence>
<protein>
    <recommendedName>
        <fullName evidence="5">Secreted protein</fullName>
    </recommendedName>
</protein>
<keyword evidence="1" id="KW-1133">Transmembrane helix</keyword>
<keyword evidence="1" id="KW-0472">Membrane</keyword>
<evidence type="ECO:0000256" key="2">
    <source>
        <dbReference type="SAM" id="SignalP"/>
    </source>
</evidence>